<keyword evidence="5 6" id="KW-0472">Membrane</keyword>
<dbReference type="InterPro" id="IPR036259">
    <property type="entry name" value="MFS_trans_sf"/>
</dbReference>
<keyword evidence="2" id="KW-0813">Transport</keyword>
<dbReference type="AlphaFoldDB" id="A0A9W7GB87"/>
<feature type="transmembrane region" description="Helical" evidence="6">
    <location>
        <begin position="58"/>
        <end position="77"/>
    </location>
</feature>
<dbReference type="InterPro" id="IPR052983">
    <property type="entry name" value="MFS_Riboflavin_Transporter"/>
</dbReference>
<feature type="transmembrane region" description="Helical" evidence="6">
    <location>
        <begin position="370"/>
        <end position="390"/>
    </location>
</feature>
<feature type="transmembrane region" description="Helical" evidence="6">
    <location>
        <begin position="243"/>
        <end position="261"/>
    </location>
</feature>
<feature type="transmembrane region" description="Helical" evidence="6">
    <location>
        <begin position="155"/>
        <end position="176"/>
    </location>
</feature>
<evidence type="ECO:0000256" key="5">
    <source>
        <dbReference type="ARBA" id="ARBA00023136"/>
    </source>
</evidence>
<keyword evidence="3 6" id="KW-0812">Transmembrane</keyword>
<dbReference type="Proteomes" id="UP001165065">
    <property type="component" value="Unassembled WGS sequence"/>
</dbReference>
<dbReference type="EMBL" id="BRYA01001090">
    <property type="protein sequence ID" value="GMI38742.1"/>
    <property type="molecule type" value="Genomic_DNA"/>
</dbReference>
<evidence type="ECO:0000313" key="7">
    <source>
        <dbReference type="EMBL" id="GMI38742.1"/>
    </source>
</evidence>
<evidence type="ECO:0000256" key="3">
    <source>
        <dbReference type="ARBA" id="ARBA00022692"/>
    </source>
</evidence>
<dbReference type="SUPFAM" id="SSF103473">
    <property type="entry name" value="MFS general substrate transporter"/>
    <property type="match status" value="1"/>
</dbReference>
<feature type="transmembrane region" description="Helical" evidence="6">
    <location>
        <begin position="26"/>
        <end position="46"/>
    </location>
</feature>
<feature type="transmembrane region" description="Helical" evidence="6">
    <location>
        <begin position="335"/>
        <end position="358"/>
    </location>
</feature>
<evidence type="ECO:0000256" key="6">
    <source>
        <dbReference type="SAM" id="Phobius"/>
    </source>
</evidence>
<comment type="caution">
    <text evidence="7">The sequence shown here is derived from an EMBL/GenBank/DDBJ whole genome shotgun (WGS) entry which is preliminary data.</text>
</comment>
<dbReference type="OrthoDB" id="410267at2759"/>
<protein>
    <recommendedName>
        <fullName evidence="9">Major facilitator superfamily (MFS) profile domain-containing protein</fullName>
    </recommendedName>
</protein>
<feature type="transmembrane region" description="Helical" evidence="6">
    <location>
        <begin position="114"/>
        <end position="135"/>
    </location>
</feature>
<dbReference type="GO" id="GO:0022857">
    <property type="term" value="F:transmembrane transporter activity"/>
    <property type="evidence" value="ECO:0007669"/>
    <property type="project" value="InterPro"/>
</dbReference>
<evidence type="ECO:0000256" key="4">
    <source>
        <dbReference type="ARBA" id="ARBA00022989"/>
    </source>
</evidence>
<evidence type="ECO:0000256" key="2">
    <source>
        <dbReference type="ARBA" id="ARBA00022448"/>
    </source>
</evidence>
<dbReference type="Gene3D" id="1.20.1250.20">
    <property type="entry name" value="MFS general substrate transporter like domains"/>
    <property type="match status" value="2"/>
</dbReference>
<feature type="transmembrane region" description="Helical" evidence="6">
    <location>
        <begin position="402"/>
        <end position="422"/>
    </location>
</feature>
<accession>A0A9W7GB87</accession>
<dbReference type="GO" id="GO:0016020">
    <property type="term" value="C:membrane"/>
    <property type="evidence" value="ECO:0007669"/>
    <property type="project" value="UniProtKB-SubCell"/>
</dbReference>
<evidence type="ECO:0000256" key="1">
    <source>
        <dbReference type="ARBA" id="ARBA00004141"/>
    </source>
</evidence>
<keyword evidence="8" id="KW-1185">Reference proteome</keyword>
<feature type="transmembrane region" description="Helical" evidence="6">
    <location>
        <begin position="312"/>
        <end position="329"/>
    </location>
</feature>
<dbReference type="PANTHER" id="PTHR43385:SF1">
    <property type="entry name" value="RIBOFLAVIN TRANSPORTER RIBJ"/>
    <property type="match status" value="1"/>
</dbReference>
<feature type="transmembrane region" description="Helical" evidence="6">
    <location>
        <begin position="281"/>
        <end position="300"/>
    </location>
</feature>
<dbReference type="PANTHER" id="PTHR43385">
    <property type="entry name" value="RIBOFLAVIN TRANSPORTER RIBJ"/>
    <property type="match status" value="1"/>
</dbReference>
<sequence length="426" mass="46184">MWGNISIYVTSYIREYDEDATSSSTLSIFSSSLFFQAIFMPVGGLLERSYGPRTTGYVAVLSVAAGIFLCSCCKSIPTFCLSQAVYGAGIGIGYIAPLSCGYKHLPDRKGLVSGLIVGGFGTGSFVFNVVATQWVNPENEKVPDGDDYYPSDGDVAQAIPGMYKLLAAAYLVLGLLGSSLLSDPEEEVLLPIVVTKGLQDIAESDEVEEEEEGAVSTTPLIPSSKAEAVKDLSTREMMRTLDFYILICCFFCSGMGGMFLSATYKNFADVPEHLKDQGDHFFTYVGSIGSICNGLSRVFWGVLADKIGPNNALIIMSVLFPLIFLIYNVTVDNPYVYSTCVCLLFWCYGGNFALFPTITAKLFGVKNNGTNYGMVFIWFGGVTAFLIWGIGVEGDKLGFKEINWAVFTIGVVGLALAVTLRLRLRV</sequence>
<dbReference type="Pfam" id="PF07690">
    <property type="entry name" value="MFS_1"/>
    <property type="match status" value="1"/>
</dbReference>
<dbReference type="InterPro" id="IPR011701">
    <property type="entry name" value="MFS"/>
</dbReference>
<organism evidence="7 8">
    <name type="scientific">Triparma columacea</name>
    <dbReference type="NCBI Taxonomy" id="722753"/>
    <lineage>
        <taxon>Eukaryota</taxon>
        <taxon>Sar</taxon>
        <taxon>Stramenopiles</taxon>
        <taxon>Ochrophyta</taxon>
        <taxon>Bolidophyceae</taxon>
        <taxon>Parmales</taxon>
        <taxon>Triparmaceae</taxon>
        <taxon>Triparma</taxon>
    </lineage>
</organism>
<gene>
    <name evidence="7" type="ORF">TrCOL_g1535</name>
</gene>
<evidence type="ECO:0000313" key="8">
    <source>
        <dbReference type="Proteomes" id="UP001165065"/>
    </source>
</evidence>
<reference evidence="8" key="1">
    <citation type="journal article" date="2023" name="Commun. Biol.">
        <title>Genome analysis of Parmales, the sister group of diatoms, reveals the evolutionary specialization of diatoms from phago-mixotrophs to photoautotrophs.</title>
        <authorList>
            <person name="Ban H."/>
            <person name="Sato S."/>
            <person name="Yoshikawa S."/>
            <person name="Yamada K."/>
            <person name="Nakamura Y."/>
            <person name="Ichinomiya M."/>
            <person name="Sato N."/>
            <person name="Blanc-Mathieu R."/>
            <person name="Endo H."/>
            <person name="Kuwata A."/>
            <person name="Ogata H."/>
        </authorList>
    </citation>
    <scope>NUCLEOTIDE SEQUENCE [LARGE SCALE GENOMIC DNA]</scope>
</reference>
<keyword evidence="4 6" id="KW-1133">Transmembrane helix</keyword>
<feature type="transmembrane region" description="Helical" evidence="6">
    <location>
        <begin position="83"/>
        <end position="102"/>
    </location>
</feature>
<name>A0A9W7GB87_9STRA</name>
<proteinExistence type="predicted"/>
<evidence type="ECO:0008006" key="9">
    <source>
        <dbReference type="Google" id="ProtNLM"/>
    </source>
</evidence>
<comment type="subcellular location">
    <subcellularLocation>
        <location evidence="1">Membrane</location>
        <topology evidence="1">Multi-pass membrane protein</topology>
    </subcellularLocation>
</comment>